<dbReference type="InterPro" id="IPR036423">
    <property type="entry name" value="SOD-like_Cu/Zn_dom_sf"/>
</dbReference>
<accession>A0A818M4Q1</accession>
<evidence type="ECO:0000256" key="1">
    <source>
        <dbReference type="SAM" id="MobiDB-lite"/>
    </source>
</evidence>
<evidence type="ECO:0000256" key="2">
    <source>
        <dbReference type="SAM" id="SignalP"/>
    </source>
</evidence>
<proteinExistence type="predicted"/>
<dbReference type="PRINTS" id="PR00068">
    <property type="entry name" value="CUZNDISMTASE"/>
</dbReference>
<feature type="region of interest" description="Disordered" evidence="1">
    <location>
        <begin position="343"/>
        <end position="368"/>
    </location>
</feature>
<feature type="compositionally biased region" description="Basic and acidic residues" evidence="1">
    <location>
        <begin position="343"/>
        <end position="359"/>
    </location>
</feature>
<feature type="chain" id="PRO_5035615621" description="Superoxide dismutase copper/zinc binding domain-containing protein" evidence="2">
    <location>
        <begin position="20"/>
        <end position="368"/>
    </location>
</feature>
<dbReference type="InterPro" id="IPR001424">
    <property type="entry name" value="SOD_Cu_Zn_dom"/>
</dbReference>
<dbReference type="EMBL" id="CAJOBB010000157">
    <property type="protein sequence ID" value="CAF3589446.1"/>
    <property type="molecule type" value="Genomic_DNA"/>
</dbReference>
<evidence type="ECO:0000313" key="6">
    <source>
        <dbReference type="Proteomes" id="UP000663868"/>
    </source>
</evidence>
<feature type="signal peptide" evidence="2">
    <location>
        <begin position="1"/>
        <end position="19"/>
    </location>
</feature>
<dbReference type="PANTHER" id="PTHR10003">
    <property type="entry name" value="SUPEROXIDE DISMUTASE CU-ZN -RELATED"/>
    <property type="match status" value="1"/>
</dbReference>
<dbReference type="Proteomes" id="UP000663868">
    <property type="component" value="Unassembled WGS sequence"/>
</dbReference>
<comment type="caution">
    <text evidence="5">The sequence shown here is derived from an EMBL/GenBank/DDBJ whole genome shotgun (WGS) entry which is preliminary data.</text>
</comment>
<feature type="domain" description="Superoxide dismutase copper/zinc binding" evidence="3">
    <location>
        <begin position="37"/>
        <end position="175"/>
    </location>
</feature>
<dbReference type="SUPFAM" id="SSF49329">
    <property type="entry name" value="Cu,Zn superoxide dismutase-like"/>
    <property type="match status" value="1"/>
</dbReference>
<protein>
    <recommendedName>
        <fullName evidence="3">Superoxide dismutase copper/zinc binding domain-containing protein</fullName>
    </recommendedName>
</protein>
<evidence type="ECO:0000313" key="4">
    <source>
        <dbReference type="EMBL" id="CAF0890251.1"/>
    </source>
</evidence>
<sequence>MFVLLISILLLLFIDHGQCSMIAYASVKLHNTSQSIGILTFFQSDANSPVKVSGTLNSLNASQSLGFHVHTLGVSNNMPNCIAAADHFNPYNTSHGPRESDIWHRHVGDLGNITTSANGVSVIDIEDSIIQLYNATQSINNRTIVIHITFDDGGVGSNDSNLTGHAGAQVACGIIKLDNIFSKMVNDYDDNFDDIDLDEVFNDFNEKQLYIPRQPLIKWGLSSNTNQDDLTEFDENDCTAPRISRKRPKNRKTNNTKQMTMYDYASSISYRHKQFYSSLDNTTTTKTIIKGEKRALTEYQQLTLVSKKLKTDNNNNNKLSSSTPPDLVDNLLRYLDERSRPTTEHFTYEHEKSVNDDMKRKKNKSSVL</sequence>
<dbReference type="Pfam" id="PF00080">
    <property type="entry name" value="Sod_Cu"/>
    <property type="match status" value="1"/>
</dbReference>
<dbReference type="Gene3D" id="2.60.40.200">
    <property type="entry name" value="Superoxide dismutase, copper/zinc binding domain"/>
    <property type="match status" value="1"/>
</dbReference>
<dbReference type="InterPro" id="IPR024134">
    <property type="entry name" value="SOD_Cu/Zn_/chaperone"/>
</dbReference>
<organism evidence="5 6">
    <name type="scientific">Adineta steineri</name>
    <dbReference type="NCBI Taxonomy" id="433720"/>
    <lineage>
        <taxon>Eukaryota</taxon>
        <taxon>Metazoa</taxon>
        <taxon>Spiralia</taxon>
        <taxon>Gnathifera</taxon>
        <taxon>Rotifera</taxon>
        <taxon>Eurotatoria</taxon>
        <taxon>Bdelloidea</taxon>
        <taxon>Adinetida</taxon>
        <taxon>Adinetidae</taxon>
        <taxon>Adineta</taxon>
    </lineage>
</organism>
<dbReference type="GO" id="GO:0005507">
    <property type="term" value="F:copper ion binding"/>
    <property type="evidence" value="ECO:0007669"/>
    <property type="project" value="InterPro"/>
</dbReference>
<dbReference type="Proteomes" id="UP000663860">
    <property type="component" value="Unassembled WGS sequence"/>
</dbReference>
<dbReference type="GO" id="GO:0006801">
    <property type="term" value="P:superoxide metabolic process"/>
    <property type="evidence" value="ECO:0007669"/>
    <property type="project" value="InterPro"/>
</dbReference>
<dbReference type="EMBL" id="CAJNOE010000088">
    <property type="protein sequence ID" value="CAF0890251.1"/>
    <property type="molecule type" value="Genomic_DNA"/>
</dbReference>
<dbReference type="CDD" id="cd00305">
    <property type="entry name" value="Cu-Zn_Superoxide_Dismutase"/>
    <property type="match status" value="1"/>
</dbReference>
<keyword evidence="2" id="KW-0732">Signal</keyword>
<name>A0A818M4Q1_9BILA</name>
<reference evidence="5" key="1">
    <citation type="submission" date="2021-02" db="EMBL/GenBank/DDBJ databases">
        <authorList>
            <person name="Nowell W R."/>
        </authorList>
    </citation>
    <scope>NUCLEOTIDE SEQUENCE</scope>
</reference>
<evidence type="ECO:0000259" key="3">
    <source>
        <dbReference type="Pfam" id="PF00080"/>
    </source>
</evidence>
<evidence type="ECO:0000313" key="5">
    <source>
        <dbReference type="EMBL" id="CAF3589446.1"/>
    </source>
</evidence>
<gene>
    <name evidence="4" type="ORF">IZO911_LOCUS11679</name>
    <name evidence="5" type="ORF">KXQ929_LOCUS4544</name>
</gene>
<dbReference type="AlphaFoldDB" id="A0A818M4Q1"/>